<evidence type="ECO:0000313" key="1">
    <source>
        <dbReference type="EMBL" id="SCC21562.1"/>
    </source>
</evidence>
<dbReference type="RefSeq" id="WP_091349688.1">
    <property type="nucleotide sequence ID" value="NZ_FMAQ01000010.1"/>
</dbReference>
<reference evidence="2" key="1">
    <citation type="submission" date="2016-08" db="EMBL/GenBank/DDBJ databases">
        <authorList>
            <person name="Varghese N."/>
            <person name="Submissions Spin"/>
        </authorList>
    </citation>
    <scope>NUCLEOTIDE SEQUENCE [LARGE SCALE GENOMIC DNA]</scope>
    <source>
        <strain evidence="2">R-53248</strain>
    </source>
</reference>
<protein>
    <submittedName>
        <fullName evidence="1">Uncharacterized protein</fullName>
    </submittedName>
</protein>
<dbReference type="STRING" id="1798182.GA0061081_11051"/>
<dbReference type="EMBL" id="FMAQ01000010">
    <property type="protein sequence ID" value="SCC21562.1"/>
    <property type="molecule type" value="Genomic_DNA"/>
</dbReference>
<dbReference type="Proteomes" id="UP000199670">
    <property type="component" value="Unassembled WGS sequence"/>
</dbReference>
<dbReference type="OrthoDB" id="7059796at2"/>
<dbReference type="AlphaFoldDB" id="A0A1C4CR68"/>
<gene>
    <name evidence="1" type="ORF">GA0061081_11051</name>
</gene>
<accession>A0A1C4CR68</accession>
<organism evidence="1 2">
    <name type="scientific">Gilliamella bombicola</name>
    <dbReference type="NCBI Taxonomy" id="1798182"/>
    <lineage>
        <taxon>Bacteria</taxon>
        <taxon>Pseudomonadati</taxon>
        <taxon>Pseudomonadota</taxon>
        <taxon>Gammaproteobacteria</taxon>
        <taxon>Orbales</taxon>
        <taxon>Orbaceae</taxon>
        <taxon>Gilliamella</taxon>
    </lineage>
</organism>
<dbReference type="PROSITE" id="PS51257">
    <property type="entry name" value="PROKAR_LIPOPROTEIN"/>
    <property type="match status" value="1"/>
</dbReference>
<evidence type="ECO:0000313" key="2">
    <source>
        <dbReference type="Proteomes" id="UP000199670"/>
    </source>
</evidence>
<sequence length="149" mass="17723">MKKIFLVAFLGIILSGCGEKRVSDEMFVGEWSCKVTFYNSDWNGNGFEEFKKKYNDEYVLMSFKYENNSLYSKNLKTGHWDKESLVETYDNKTKQEETDYFFSKKTRSLQKESNDKFILTYERETITKDIEYSSSNNKIKEEANCTRMK</sequence>
<proteinExistence type="predicted"/>
<name>A0A1C4CR68_9GAMM</name>
<keyword evidence="2" id="KW-1185">Reference proteome</keyword>